<evidence type="ECO:0000256" key="1">
    <source>
        <dbReference type="SAM" id="MobiDB-lite"/>
    </source>
</evidence>
<dbReference type="AlphaFoldDB" id="A0A3N4MJW5"/>
<organism evidence="2 3">
    <name type="scientific">Terfezia boudieri ATCC MYA-4762</name>
    <dbReference type="NCBI Taxonomy" id="1051890"/>
    <lineage>
        <taxon>Eukaryota</taxon>
        <taxon>Fungi</taxon>
        <taxon>Dikarya</taxon>
        <taxon>Ascomycota</taxon>
        <taxon>Pezizomycotina</taxon>
        <taxon>Pezizomycetes</taxon>
        <taxon>Pezizales</taxon>
        <taxon>Pezizaceae</taxon>
        <taxon>Terfezia</taxon>
    </lineage>
</organism>
<protein>
    <submittedName>
        <fullName evidence="2">Uncharacterized protein</fullName>
    </submittedName>
</protein>
<sequence length="149" mass="17051">MNHDNFLILKKQKYRRLGSYILHYGMNLSPRAATKFCSTKKNNARGEAQASDPCQSGDPTGRILGVRPRERLNRRIRCWITPPERGLSWKLQQHPYKFTSTSLGRLAYIISSKSQIASINSRMEYSVSVPSIKCLVWLAQDQMLTVFSS</sequence>
<proteinExistence type="predicted"/>
<dbReference type="InParanoid" id="A0A3N4MJW5"/>
<accession>A0A3N4MJW5</accession>
<dbReference type="Proteomes" id="UP000267821">
    <property type="component" value="Unassembled WGS sequence"/>
</dbReference>
<reference evidence="2 3" key="1">
    <citation type="journal article" date="2018" name="Nat. Ecol. Evol.">
        <title>Pezizomycetes genomes reveal the molecular basis of ectomycorrhizal truffle lifestyle.</title>
        <authorList>
            <person name="Murat C."/>
            <person name="Payen T."/>
            <person name="Noel B."/>
            <person name="Kuo A."/>
            <person name="Morin E."/>
            <person name="Chen J."/>
            <person name="Kohler A."/>
            <person name="Krizsan K."/>
            <person name="Balestrini R."/>
            <person name="Da Silva C."/>
            <person name="Montanini B."/>
            <person name="Hainaut M."/>
            <person name="Levati E."/>
            <person name="Barry K.W."/>
            <person name="Belfiori B."/>
            <person name="Cichocki N."/>
            <person name="Clum A."/>
            <person name="Dockter R.B."/>
            <person name="Fauchery L."/>
            <person name="Guy J."/>
            <person name="Iotti M."/>
            <person name="Le Tacon F."/>
            <person name="Lindquist E.A."/>
            <person name="Lipzen A."/>
            <person name="Malagnac F."/>
            <person name="Mello A."/>
            <person name="Molinier V."/>
            <person name="Miyauchi S."/>
            <person name="Poulain J."/>
            <person name="Riccioni C."/>
            <person name="Rubini A."/>
            <person name="Sitrit Y."/>
            <person name="Splivallo R."/>
            <person name="Traeger S."/>
            <person name="Wang M."/>
            <person name="Zifcakova L."/>
            <person name="Wipf D."/>
            <person name="Zambonelli A."/>
            <person name="Paolocci F."/>
            <person name="Nowrousian M."/>
            <person name="Ottonello S."/>
            <person name="Baldrian P."/>
            <person name="Spatafora J.W."/>
            <person name="Henrissat B."/>
            <person name="Nagy L.G."/>
            <person name="Aury J.M."/>
            <person name="Wincker P."/>
            <person name="Grigoriev I.V."/>
            <person name="Bonfante P."/>
            <person name="Martin F.M."/>
        </authorList>
    </citation>
    <scope>NUCLEOTIDE SEQUENCE [LARGE SCALE GENOMIC DNA]</scope>
    <source>
        <strain evidence="2 3">ATCC MYA-4762</strain>
    </source>
</reference>
<gene>
    <name evidence="2" type="ORF">L211DRAFT_401583</name>
</gene>
<evidence type="ECO:0000313" key="2">
    <source>
        <dbReference type="EMBL" id="RPB28645.1"/>
    </source>
</evidence>
<evidence type="ECO:0000313" key="3">
    <source>
        <dbReference type="Proteomes" id="UP000267821"/>
    </source>
</evidence>
<feature type="region of interest" description="Disordered" evidence="1">
    <location>
        <begin position="44"/>
        <end position="63"/>
    </location>
</feature>
<name>A0A3N4MJW5_9PEZI</name>
<keyword evidence="3" id="KW-1185">Reference proteome</keyword>
<dbReference type="EMBL" id="ML121529">
    <property type="protein sequence ID" value="RPB28645.1"/>
    <property type="molecule type" value="Genomic_DNA"/>
</dbReference>